<evidence type="ECO:0000313" key="2">
    <source>
        <dbReference type="EMBL" id="PIT88351.1"/>
    </source>
</evidence>
<organism evidence="2 3">
    <name type="scientific">Candidatus Magasanikbacteria bacterium CG10_big_fil_rev_8_21_14_0_10_36_32</name>
    <dbReference type="NCBI Taxonomy" id="1974646"/>
    <lineage>
        <taxon>Bacteria</taxon>
        <taxon>Candidatus Magasanikiibacteriota</taxon>
    </lineage>
</organism>
<evidence type="ECO:0000313" key="3">
    <source>
        <dbReference type="Proteomes" id="UP000231426"/>
    </source>
</evidence>
<comment type="caution">
    <text evidence="2">The sequence shown here is derived from an EMBL/GenBank/DDBJ whole genome shotgun (WGS) entry which is preliminary data.</text>
</comment>
<dbReference type="EMBL" id="PFBV01000003">
    <property type="protein sequence ID" value="PIT88351.1"/>
    <property type="molecule type" value="Genomic_DNA"/>
</dbReference>
<reference evidence="3" key="1">
    <citation type="submission" date="2017-09" db="EMBL/GenBank/DDBJ databases">
        <title>Depth-based differentiation of microbial function through sediment-hosted aquifers and enrichment of novel symbionts in the deep terrestrial subsurface.</title>
        <authorList>
            <person name="Probst A.J."/>
            <person name="Ladd B."/>
            <person name="Jarett J.K."/>
            <person name="Geller-Mcgrath D.E."/>
            <person name="Sieber C.M.K."/>
            <person name="Emerson J.B."/>
            <person name="Anantharaman K."/>
            <person name="Thomas B.C."/>
            <person name="Malmstrom R."/>
            <person name="Stieglmeier M."/>
            <person name="Klingl A."/>
            <person name="Woyke T."/>
            <person name="Ryan C.M."/>
            <person name="Banfield J.F."/>
        </authorList>
    </citation>
    <scope>NUCLEOTIDE SEQUENCE [LARGE SCALE GENOMIC DNA]</scope>
</reference>
<proteinExistence type="predicted"/>
<feature type="transmembrane region" description="Helical" evidence="1">
    <location>
        <begin position="20"/>
        <end position="42"/>
    </location>
</feature>
<dbReference type="Proteomes" id="UP000231426">
    <property type="component" value="Unassembled WGS sequence"/>
</dbReference>
<dbReference type="AlphaFoldDB" id="A0A2M6W6C9"/>
<name>A0A2M6W6C9_9BACT</name>
<gene>
    <name evidence="2" type="ORF">COU29_00985</name>
</gene>
<accession>A0A2M6W6C9</accession>
<keyword evidence="1" id="KW-0472">Membrane</keyword>
<keyword evidence="1" id="KW-1133">Transmembrane helix</keyword>
<keyword evidence="1" id="KW-0812">Transmembrane</keyword>
<evidence type="ECO:0000256" key="1">
    <source>
        <dbReference type="SAM" id="Phobius"/>
    </source>
</evidence>
<sequence>MEETVAEKNKEEEKDPHSGWWISICGIIIFLLGLMLGTFICLGDSETLGSTDTGDVYNFIAFVDKNAPNGTVEAVISDTDDPDDHHFISMTKKCAATYHKGARYVLVVNLNKCIWLP</sequence>
<protein>
    <submittedName>
        <fullName evidence="2">Uncharacterized protein</fullName>
    </submittedName>
</protein>